<evidence type="ECO:0000313" key="2">
    <source>
        <dbReference type="Proteomes" id="UP000499080"/>
    </source>
</evidence>
<dbReference type="AlphaFoldDB" id="A0A4Y2VE35"/>
<dbReference type="EMBL" id="BGPR01046610">
    <property type="protein sequence ID" value="GBO23545.1"/>
    <property type="molecule type" value="Genomic_DNA"/>
</dbReference>
<proteinExistence type="predicted"/>
<name>A0A4Y2VE35_ARAVE</name>
<gene>
    <name evidence="1" type="ORF">AVEN_216605_1</name>
</gene>
<keyword evidence="2" id="KW-1185">Reference proteome</keyword>
<dbReference type="Proteomes" id="UP000499080">
    <property type="component" value="Unassembled WGS sequence"/>
</dbReference>
<dbReference type="OrthoDB" id="6512026at2759"/>
<protein>
    <submittedName>
        <fullName evidence="1">Uncharacterized protein</fullName>
    </submittedName>
</protein>
<dbReference type="PANTHER" id="PTHR45823:SF1">
    <property type="entry name" value="T-SNARE COILED-COIL HOMOLOGY DOMAIN-CONTAINING PROTEIN"/>
    <property type="match status" value="1"/>
</dbReference>
<organism evidence="1 2">
    <name type="scientific">Araneus ventricosus</name>
    <name type="common">Orbweaver spider</name>
    <name type="synonym">Epeira ventricosa</name>
    <dbReference type="NCBI Taxonomy" id="182803"/>
    <lineage>
        <taxon>Eukaryota</taxon>
        <taxon>Metazoa</taxon>
        <taxon>Ecdysozoa</taxon>
        <taxon>Arthropoda</taxon>
        <taxon>Chelicerata</taxon>
        <taxon>Arachnida</taxon>
        <taxon>Araneae</taxon>
        <taxon>Araneomorphae</taxon>
        <taxon>Entelegynae</taxon>
        <taxon>Araneoidea</taxon>
        <taxon>Araneidae</taxon>
        <taxon>Araneus</taxon>
    </lineage>
</organism>
<comment type="caution">
    <text evidence="1">The sequence shown here is derived from an EMBL/GenBank/DDBJ whole genome shotgun (WGS) entry which is preliminary data.</text>
</comment>
<accession>A0A4Y2VE35</accession>
<sequence>MLVLCFTGFDLVSSANGWNNLVKASQLVASLRGSAAEAVKGIPSEKLTDLTTIEKALEARFGDSHLTQFYRTELKTRRQKPVESLKVLATDVERLIRLAYVECHQDVQNSLAAHSTLLTLSEMKILSMQQGCWMPKT</sequence>
<dbReference type="PANTHER" id="PTHR45823">
    <property type="entry name" value="T-SNARE COILED-COIL HOMOLOGY DOMAIN-CONTAINING PROTEIN"/>
    <property type="match status" value="1"/>
</dbReference>
<evidence type="ECO:0000313" key="1">
    <source>
        <dbReference type="EMBL" id="GBO23545.1"/>
    </source>
</evidence>
<reference evidence="1 2" key="1">
    <citation type="journal article" date="2019" name="Sci. Rep.">
        <title>Orb-weaving spider Araneus ventricosus genome elucidates the spidroin gene catalogue.</title>
        <authorList>
            <person name="Kono N."/>
            <person name="Nakamura H."/>
            <person name="Ohtoshi R."/>
            <person name="Moran D.A.P."/>
            <person name="Shinohara A."/>
            <person name="Yoshida Y."/>
            <person name="Fujiwara M."/>
            <person name="Mori M."/>
            <person name="Tomita M."/>
            <person name="Arakawa K."/>
        </authorList>
    </citation>
    <scope>NUCLEOTIDE SEQUENCE [LARGE SCALE GENOMIC DNA]</scope>
</reference>